<comment type="caution">
    <text evidence="1">The sequence shown here is derived from an EMBL/GenBank/DDBJ whole genome shotgun (WGS) entry which is preliminary data.</text>
</comment>
<gene>
    <name evidence="1" type="ORF">S12H4_28745</name>
</gene>
<dbReference type="EMBL" id="BARW01016514">
    <property type="protein sequence ID" value="GAI91949.1"/>
    <property type="molecule type" value="Genomic_DNA"/>
</dbReference>
<evidence type="ECO:0000313" key="1">
    <source>
        <dbReference type="EMBL" id="GAI91949.1"/>
    </source>
</evidence>
<evidence type="ECO:0008006" key="2">
    <source>
        <dbReference type="Google" id="ProtNLM"/>
    </source>
</evidence>
<dbReference type="AlphaFoldDB" id="X1UHW2"/>
<reference evidence="1" key="1">
    <citation type="journal article" date="2014" name="Front. Microbiol.">
        <title>High frequency of phylogenetically diverse reductive dehalogenase-homologous genes in deep subseafloor sedimentary metagenomes.</title>
        <authorList>
            <person name="Kawai M."/>
            <person name="Futagami T."/>
            <person name="Toyoda A."/>
            <person name="Takaki Y."/>
            <person name="Nishi S."/>
            <person name="Hori S."/>
            <person name="Arai W."/>
            <person name="Tsubouchi T."/>
            <person name="Morono Y."/>
            <person name="Uchiyama I."/>
            <person name="Ito T."/>
            <person name="Fujiyama A."/>
            <person name="Inagaki F."/>
            <person name="Takami H."/>
        </authorList>
    </citation>
    <scope>NUCLEOTIDE SEQUENCE</scope>
    <source>
        <strain evidence="1">Expedition CK06-06</strain>
    </source>
</reference>
<feature type="non-terminal residue" evidence="1">
    <location>
        <position position="1"/>
    </location>
</feature>
<dbReference type="SUPFAM" id="SSF55979">
    <property type="entry name" value="DNA clamp"/>
    <property type="match status" value="1"/>
</dbReference>
<dbReference type="Gene3D" id="3.70.10.10">
    <property type="match status" value="1"/>
</dbReference>
<accession>X1UHW2</accession>
<protein>
    <recommendedName>
        <fullName evidence="2">Proliferating cell nuclear antigen PCNA C-terminal domain-containing protein</fullName>
    </recommendedName>
</protein>
<name>X1UHW2_9ZZZZ</name>
<sequence>SDCFKIYSDKGLNDSEIKLNLDEVRVIGKEVKSKYSTEYLSKFIKVVFSDKTILKFDTNSPLRFEQEEENLRVVYILAPRVETED</sequence>
<organism evidence="1">
    <name type="scientific">marine sediment metagenome</name>
    <dbReference type="NCBI Taxonomy" id="412755"/>
    <lineage>
        <taxon>unclassified sequences</taxon>
        <taxon>metagenomes</taxon>
        <taxon>ecological metagenomes</taxon>
    </lineage>
</organism>
<dbReference type="InterPro" id="IPR046938">
    <property type="entry name" value="DNA_clamp_sf"/>
</dbReference>
<proteinExistence type="predicted"/>